<dbReference type="GO" id="GO:0016020">
    <property type="term" value="C:membrane"/>
    <property type="evidence" value="ECO:0007669"/>
    <property type="project" value="UniProtKB-SubCell"/>
</dbReference>
<evidence type="ECO:0000256" key="4">
    <source>
        <dbReference type="ARBA" id="ARBA00022679"/>
    </source>
</evidence>
<dbReference type="PANTHER" id="PTHR14269:SF61">
    <property type="entry name" value="CDP-DIACYLGLYCEROL--SERINE O-PHOSPHATIDYLTRANSFERASE"/>
    <property type="match status" value="1"/>
</dbReference>
<keyword evidence="10" id="KW-1208">Phospholipid metabolism</keyword>
<dbReference type="STRING" id="1128398.Curi_c05170"/>
<keyword evidence="9" id="KW-0594">Phospholipid biosynthesis</keyword>
<dbReference type="InterPro" id="IPR050324">
    <property type="entry name" value="CDP-alcohol_PTase-I"/>
</dbReference>
<reference evidence="13 14" key="1">
    <citation type="journal article" date="2012" name="PLoS ONE">
        <title>The purine-utilizing bacterium Clostridium acidurici 9a: a genome-guided metabolic reconsideration.</title>
        <authorList>
            <person name="Hartwich K."/>
            <person name="Poehlein A."/>
            <person name="Daniel R."/>
        </authorList>
    </citation>
    <scope>NUCLEOTIDE SEQUENCE [LARGE SCALE GENOMIC DNA]</scope>
    <source>
        <strain evidence="14">ATCC 7906 / DSM 604 / BCRC 14475 / CIP 104303 / KCTC 5404 / NCIMB 10678 / 9a</strain>
    </source>
</reference>
<keyword evidence="14" id="KW-1185">Reference proteome</keyword>
<gene>
    <name evidence="13" type="primary">pgsA1</name>
    <name evidence="13" type="ordered locus">Curi_c05170</name>
</gene>
<proteinExistence type="inferred from homology"/>
<keyword evidence="6 12" id="KW-1133">Transmembrane helix</keyword>
<evidence type="ECO:0000256" key="8">
    <source>
        <dbReference type="ARBA" id="ARBA00023136"/>
    </source>
</evidence>
<dbReference type="AlphaFoldDB" id="K0AXT3"/>
<name>K0AXT3_GOTA9</name>
<evidence type="ECO:0000313" key="13">
    <source>
        <dbReference type="EMBL" id="AFS77592.1"/>
    </source>
</evidence>
<evidence type="ECO:0000256" key="11">
    <source>
        <dbReference type="RuleBase" id="RU003750"/>
    </source>
</evidence>
<evidence type="ECO:0000256" key="6">
    <source>
        <dbReference type="ARBA" id="ARBA00022989"/>
    </source>
</evidence>
<dbReference type="GO" id="GO:0008444">
    <property type="term" value="F:CDP-diacylglycerol-glycerol-3-phosphate 3-phosphatidyltransferase activity"/>
    <property type="evidence" value="ECO:0007669"/>
    <property type="project" value="UniProtKB-EC"/>
</dbReference>
<keyword evidence="5 12" id="KW-0812">Transmembrane</keyword>
<evidence type="ECO:0000256" key="5">
    <source>
        <dbReference type="ARBA" id="ARBA00022692"/>
    </source>
</evidence>
<dbReference type="EMBL" id="CP003326">
    <property type="protein sequence ID" value="AFS77592.1"/>
    <property type="molecule type" value="Genomic_DNA"/>
</dbReference>
<dbReference type="Pfam" id="PF01066">
    <property type="entry name" value="CDP-OH_P_transf"/>
    <property type="match status" value="1"/>
</dbReference>
<evidence type="ECO:0000256" key="12">
    <source>
        <dbReference type="SAM" id="Phobius"/>
    </source>
</evidence>
<dbReference type="RefSeq" id="WP_014966729.1">
    <property type="nucleotide sequence ID" value="NC_018664.1"/>
</dbReference>
<dbReference type="Proteomes" id="UP000006094">
    <property type="component" value="Chromosome"/>
</dbReference>
<dbReference type="Gene3D" id="1.20.120.1760">
    <property type="match status" value="1"/>
</dbReference>
<dbReference type="InterPro" id="IPR043130">
    <property type="entry name" value="CDP-OH_PTrfase_TM_dom"/>
</dbReference>
<dbReference type="OrthoDB" id="9796672at2"/>
<dbReference type="HOGENOM" id="CLU_115797_1_0_9"/>
<keyword evidence="4 11" id="KW-0808">Transferase</keyword>
<dbReference type="EC" id="2.7.8.5" evidence="13"/>
<feature type="transmembrane region" description="Helical" evidence="12">
    <location>
        <begin position="86"/>
        <end position="107"/>
    </location>
</feature>
<comment type="similarity">
    <text evidence="2 11">Belongs to the CDP-alcohol phosphatidyltransferase class-I family.</text>
</comment>
<dbReference type="KEGG" id="cad:Curi_c05170"/>
<evidence type="ECO:0000256" key="7">
    <source>
        <dbReference type="ARBA" id="ARBA00023098"/>
    </source>
</evidence>
<organism evidence="13 14">
    <name type="scientific">Gottschalkia acidurici (strain ATCC 7906 / DSM 604 / BCRC 14475 / CIP 104303 / KCTC 5404 / NCIMB 10678 / 9a)</name>
    <name type="common">Clostridium acidurici</name>
    <dbReference type="NCBI Taxonomy" id="1128398"/>
    <lineage>
        <taxon>Bacteria</taxon>
        <taxon>Bacillati</taxon>
        <taxon>Bacillota</taxon>
        <taxon>Tissierellia</taxon>
        <taxon>Tissierellales</taxon>
        <taxon>Gottschalkiaceae</taxon>
        <taxon>Gottschalkia</taxon>
    </lineage>
</organism>
<protein>
    <submittedName>
        <fullName evidence="13">CDP-diacylglycerol--glycerol-3-phosphate 3-phosphatidyltransferase PgsA</fullName>
        <ecNumber evidence="13">2.7.8.5</ecNumber>
    </submittedName>
</protein>
<keyword evidence="8 12" id="KW-0472">Membrane</keyword>
<evidence type="ECO:0000256" key="10">
    <source>
        <dbReference type="ARBA" id="ARBA00023264"/>
    </source>
</evidence>
<keyword evidence="7" id="KW-0443">Lipid metabolism</keyword>
<comment type="subcellular location">
    <subcellularLocation>
        <location evidence="1">Membrane</location>
        <topology evidence="1">Multi-pass membrane protein</topology>
    </subcellularLocation>
</comment>
<sequence>MKYIPNLISFLRIILSFLMISSLKKPFFLITLLFLGGISDVADGYIARSFNVKSKLGAKLDSLADFFFFSVSLFVLLYKMKVKLDNYIFIWIIIIAAIKVFNLLLTLFKFKQLGSLHTIGNKLSGLALFIIIATSIALNNIHYILMIITGVLATLSSLEESILLLTMKKYSVNVKSILSVTDKYL</sequence>
<dbReference type="GO" id="GO:0008654">
    <property type="term" value="P:phospholipid biosynthetic process"/>
    <property type="evidence" value="ECO:0007669"/>
    <property type="project" value="UniProtKB-KW"/>
</dbReference>
<feature type="transmembrane region" description="Helical" evidence="12">
    <location>
        <begin position="119"/>
        <end position="138"/>
    </location>
</feature>
<dbReference type="InterPro" id="IPR048254">
    <property type="entry name" value="CDP_ALCOHOL_P_TRANSF_CS"/>
</dbReference>
<dbReference type="PROSITE" id="PS00379">
    <property type="entry name" value="CDP_ALCOHOL_P_TRANSF"/>
    <property type="match status" value="1"/>
</dbReference>
<evidence type="ECO:0000256" key="2">
    <source>
        <dbReference type="ARBA" id="ARBA00010441"/>
    </source>
</evidence>
<evidence type="ECO:0000256" key="3">
    <source>
        <dbReference type="ARBA" id="ARBA00022516"/>
    </source>
</evidence>
<accession>K0AXT3</accession>
<evidence type="ECO:0000313" key="14">
    <source>
        <dbReference type="Proteomes" id="UP000006094"/>
    </source>
</evidence>
<keyword evidence="3" id="KW-0444">Lipid biosynthesis</keyword>
<feature type="transmembrane region" description="Helical" evidence="12">
    <location>
        <begin position="62"/>
        <end position="80"/>
    </location>
</feature>
<evidence type="ECO:0000256" key="9">
    <source>
        <dbReference type="ARBA" id="ARBA00023209"/>
    </source>
</evidence>
<evidence type="ECO:0000256" key="1">
    <source>
        <dbReference type="ARBA" id="ARBA00004141"/>
    </source>
</evidence>
<dbReference type="InterPro" id="IPR000462">
    <property type="entry name" value="CDP-OH_P_trans"/>
</dbReference>
<dbReference type="eggNOG" id="COG0558">
    <property type="taxonomic scope" value="Bacteria"/>
</dbReference>
<dbReference type="PANTHER" id="PTHR14269">
    <property type="entry name" value="CDP-DIACYLGLYCEROL--GLYCEROL-3-PHOSPHATE 3-PHOSPHATIDYLTRANSFERASE-RELATED"/>
    <property type="match status" value="1"/>
</dbReference>